<evidence type="ECO:0000256" key="1">
    <source>
        <dbReference type="SAM" id="Phobius"/>
    </source>
</evidence>
<keyword evidence="1" id="KW-0812">Transmembrane</keyword>
<keyword evidence="1" id="KW-0472">Membrane</keyword>
<sequence length="97" mass="11313">MAIQEQTVKQSAPFFAGNSSQKIIHQLKVKDHSQLYKNLKIAVLKRNYTRVIFGNYSNHLYLNDVRITIWNSAILVVIFVHFFFIFKSLFIYSVSAT</sequence>
<protein>
    <submittedName>
        <fullName evidence="2">Uncharacterized protein</fullName>
    </submittedName>
</protein>
<dbReference type="Proteomes" id="UP000192906">
    <property type="component" value="Unassembled WGS sequence"/>
</dbReference>
<gene>
    <name evidence="2" type="ORF">SAMN06295933_3147</name>
</gene>
<feature type="transmembrane region" description="Helical" evidence="1">
    <location>
        <begin position="69"/>
        <end position="92"/>
    </location>
</feature>
<dbReference type="EMBL" id="FWZU01000005">
    <property type="protein sequence ID" value="SMF36103.1"/>
    <property type="molecule type" value="Genomic_DNA"/>
</dbReference>
<evidence type="ECO:0000313" key="3">
    <source>
        <dbReference type="Proteomes" id="UP000192906"/>
    </source>
</evidence>
<reference evidence="3" key="1">
    <citation type="submission" date="2017-04" db="EMBL/GenBank/DDBJ databases">
        <authorList>
            <person name="Varghese N."/>
            <person name="Submissions S."/>
        </authorList>
    </citation>
    <scope>NUCLEOTIDE SEQUENCE [LARGE SCALE GENOMIC DNA]</scope>
    <source>
        <strain evidence="3">K3S</strain>
    </source>
</reference>
<proteinExistence type="predicted"/>
<dbReference type="STRING" id="1519643.SAMN06295933_3147"/>
<keyword evidence="1" id="KW-1133">Transmembrane helix</keyword>
<accession>A0A1X7ELQ3</accession>
<name>A0A1X7ELQ3_9BACT</name>
<organism evidence="2 3">
    <name type="scientific">Desulfovibrio gilichinskyi</name>
    <dbReference type="NCBI Taxonomy" id="1519643"/>
    <lineage>
        <taxon>Bacteria</taxon>
        <taxon>Pseudomonadati</taxon>
        <taxon>Thermodesulfobacteriota</taxon>
        <taxon>Desulfovibrionia</taxon>
        <taxon>Desulfovibrionales</taxon>
        <taxon>Desulfovibrionaceae</taxon>
        <taxon>Desulfovibrio</taxon>
    </lineage>
</organism>
<evidence type="ECO:0000313" key="2">
    <source>
        <dbReference type="EMBL" id="SMF36103.1"/>
    </source>
</evidence>
<dbReference type="AlphaFoldDB" id="A0A1X7ELQ3"/>
<keyword evidence="3" id="KW-1185">Reference proteome</keyword>